<keyword evidence="3" id="KW-1185">Reference proteome</keyword>
<feature type="compositionally biased region" description="Polar residues" evidence="1">
    <location>
        <begin position="1795"/>
        <end position="1812"/>
    </location>
</feature>
<feature type="compositionally biased region" description="Low complexity" evidence="1">
    <location>
        <begin position="736"/>
        <end position="749"/>
    </location>
</feature>
<feature type="region of interest" description="Disordered" evidence="1">
    <location>
        <begin position="1496"/>
        <end position="1555"/>
    </location>
</feature>
<dbReference type="Proteomes" id="UP001044222">
    <property type="component" value="Chromosome 19"/>
</dbReference>
<feature type="region of interest" description="Disordered" evidence="1">
    <location>
        <begin position="1305"/>
        <end position="1482"/>
    </location>
</feature>
<feature type="region of interest" description="Disordered" evidence="1">
    <location>
        <begin position="412"/>
        <end position="451"/>
    </location>
</feature>
<feature type="compositionally biased region" description="Basic and acidic residues" evidence="1">
    <location>
        <begin position="1784"/>
        <end position="1794"/>
    </location>
</feature>
<organism evidence="2 3">
    <name type="scientific">Anguilla anguilla</name>
    <name type="common">European freshwater eel</name>
    <name type="synonym">Muraena anguilla</name>
    <dbReference type="NCBI Taxonomy" id="7936"/>
    <lineage>
        <taxon>Eukaryota</taxon>
        <taxon>Metazoa</taxon>
        <taxon>Chordata</taxon>
        <taxon>Craniata</taxon>
        <taxon>Vertebrata</taxon>
        <taxon>Euteleostomi</taxon>
        <taxon>Actinopterygii</taxon>
        <taxon>Neopterygii</taxon>
        <taxon>Teleostei</taxon>
        <taxon>Anguilliformes</taxon>
        <taxon>Anguillidae</taxon>
        <taxon>Anguilla</taxon>
    </lineage>
</organism>
<feature type="compositionally biased region" description="Polar residues" evidence="1">
    <location>
        <begin position="1496"/>
        <end position="1516"/>
    </location>
</feature>
<feature type="compositionally biased region" description="Basic and acidic residues" evidence="1">
    <location>
        <begin position="1099"/>
        <end position="1124"/>
    </location>
</feature>
<sequence length="1828" mass="198528">MDTISWSEGTPSQAFGLQASNSTMQNDTRYQCFMPGEQINGNQNMYGSHTQLTQHADYHSAHYTSHSGQTANGNYWNDKATDLNSVRNRDGFAAHRSGSGFSEPVPQLPLRNQTLMNGNGSCIAQSRPYLPQSHYAPHQNPLKTDVPQTVMANRTNTHLAPSAIGGIPHTQETLQFSRVGSGAPPSGTQAHGDDLTAIEHINRITNFLMGESVNPSANVYSSLEGNPNHHYLQATVGMGQGVMSRADGTVKKSNRKSMKGSNGAVAPPTGDITSLENVLVDRGKGIRENLPSAIFSSVGQHANPSYLQGLLSRSQGSVARTPAGTACPPSGQSSCWSAGPGVNAVKGTGSGSGTGSKERTNNIQPRSCAAGNYFSKVNPSYYSVNRDKSVSQVGALGSGSGNSLPVQNAMERQPSSHFPSSTAAGNFSAHSRCTEGQSRHFPPTDHQLPGAQNPMRVQEAQCRTQSYNGKEQQFFIPKTLNGGVAAATRHVGPAQIAKPAPNQIPQSNFESQNGHPHALGSGYRFTSTLPNEATQPHRLMPDNQPSGNPPPYPKTQRYFVTVTQDRPGTGFTAKNVIFMTDNHACALSEQLQLTSKEGPAKLDSGVAYGELSGSSDPKNCETQLLTAITRAESVFSMPKPTNQQKGTGSSGQRAVAVVPPISQQSSNSADVGSGIINTNEGLPFKIKNVWSLAEEEYATQQKIDSAVSVTVSHGTGSDENLKQNIFTSVPATHVDSSSPSEQASSPLQQTAQAPDLVSPSIYTTDALAVAEKDIEKSNPPDLQPKTPEVAHQTEKISSFNVNNSETLPSLSVIESGDQNGESKENTFDLSSVPVFKWTISKLYKLMSLLEWRQGPLQVEMDLEKLHGIYGSCSYPDVSDVFSSDLYMSIMNEASSISPEYKHAVIFSQVKKSYHKAVRENCHIVTHDATFSEDVVYKSSWLNLNEQLDDIDKEHGLPLHLRLRRHTLEEKCEDKEVNESDSGNLPPVLTKAELPASSEHVSHSKDPLSTIKINVLPSEVEVNETENGNLPEAPIAQEAEERLVSQPPTQTELPAPEEEGVSDFTDPLSCIEINVLSGEEARRFFNEITEEAEDLQSELPKPDSKEKETQMDAESPERPVKEGEKSQMEVYCCLARWLCVMTGYGNKSVCSCQREDESNQEKRESGASKNSNGVVPAPSPPGRGPVGTAQSEHSTGTADSCGEKNAKGAPDKCAVPEHKSVVNPGREDSRCRATGGNGGPPSVQKVEMRRKTPSDQSGVENQAHPETAPTSALSGSNVTEVKIQALHSSYNKALKASSVVAPLWTPPPPQANVDGHAISSGSRGTRKASLGCNEVGAKCGTFGQQVGSPDAKGLNRRVHVHKRQTSSENHNRKDDNVAKRESKRRKRKWEISNPRSSALDRSASDLEERNKKKKKRKTSHPQAIPEIKTTVVEHKSRTSRQEKRKGDLHSESLGPTVPKRAKSERPRNGPANNSEKGKMPRNANVLLVLSKRQEKASSVSLALYGSSPQKRTGTLHSQGRVDSKPVKIKSSAGTTPRPPATVSFPSEKTDPFQHCPPVKSLAKQQVFAKWKSSLVPAKDGRQTKPHSSKNGKNGAKIPRVTPTTHPNNPKPPTSQTSAPLLSQPLVTPIKLKAVTVCPKKSKNRKSSTFKSTENELYSKPVDHTASKITSTTKRRVTTEGRQCNSTERPLFPLKVRLERIKPKKVEQRRSTVPDTQMKSKFELGNPALIALQQDGMLEFKLLPESFNFKDGQDHREPVKPKEVKRTVSAKIGRQQSESLKMSTWKRQDSWSKSSKDLTSTEVRSPGAETTHSGTTFQTYKKMYMAKGKI</sequence>
<feature type="compositionally biased region" description="Basic and acidic residues" evidence="1">
    <location>
        <begin position="1152"/>
        <end position="1165"/>
    </location>
</feature>
<proteinExistence type="predicted"/>
<feature type="region of interest" description="Disordered" evidence="1">
    <location>
        <begin position="509"/>
        <end position="551"/>
    </location>
</feature>
<feature type="region of interest" description="Disordered" evidence="1">
    <location>
        <begin position="731"/>
        <end position="756"/>
    </location>
</feature>
<feature type="region of interest" description="Disordered" evidence="1">
    <location>
        <begin position="1773"/>
        <end position="1812"/>
    </location>
</feature>
<feature type="region of interest" description="Disordered" evidence="1">
    <location>
        <begin position="1571"/>
        <end position="1621"/>
    </location>
</feature>
<name>A0A9D3RI49_ANGAN</name>
<feature type="region of interest" description="Disordered" evidence="1">
    <location>
        <begin position="1091"/>
        <end position="1124"/>
    </location>
</feature>
<feature type="compositionally biased region" description="Basic residues" evidence="1">
    <location>
        <begin position="1353"/>
        <end position="1363"/>
    </location>
</feature>
<gene>
    <name evidence="2" type="ORF">ANANG_G00313410</name>
</gene>
<feature type="region of interest" description="Disordered" evidence="1">
    <location>
        <begin position="1041"/>
        <end position="1063"/>
    </location>
</feature>
<feature type="compositionally biased region" description="Polar residues" evidence="1">
    <location>
        <begin position="1187"/>
        <end position="1197"/>
    </location>
</feature>
<feature type="compositionally biased region" description="Polar residues" evidence="1">
    <location>
        <begin position="524"/>
        <end position="534"/>
    </location>
</feature>
<feature type="compositionally biased region" description="Basic and acidic residues" evidence="1">
    <location>
        <begin position="1200"/>
        <end position="1230"/>
    </location>
</feature>
<evidence type="ECO:0000313" key="3">
    <source>
        <dbReference type="Proteomes" id="UP001044222"/>
    </source>
</evidence>
<reference evidence="2" key="1">
    <citation type="submission" date="2021-01" db="EMBL/GenBank/DDBJ databases">
        <title>A chromosome-scale assembly of European eel, Anguilla anguilla.</title>
        <authorList>
            <person name="Henkel C."/>
            <person name="Jong-Raadsen S.A."/>
            <person name="Dufour S."/>
            <person name="Weltzien F.-A."/>
            <person name="Palstra A.P."/>
            <person name="Pelster B."/>
            <person name="Spaink H.P."/>
            <person name="Van Den Thillart G.E."/>
            <person name="Jansen H."/>
            <person name="Zahm M."/>
            <person name="Klopp C."/>
            <person name="Cedric C."/>
            <person name="Louis A."/>
            <person name="Berthelot C."/>
            <person name="Parey E."/>
            <person name="Roest Crollius H."/>
            <person name="Montfort J."/>
            <person name="Robinson-Rechavi M."/>
            <person name="Bucao C."/>
            <person name="Bouchez O."/>
            <person name="Gislard M."/>
            <person name="Lluch J."/>
            <person name="Milhes M."/>
            <person name="Lampietro C."/>
            <person name="Lopez Roques C."/>
            <person name="Donnadieu C."/>
            <person name="Braasch I."/>
            <person name="Desvignes T."/>
            <person name="Postlethwait J."/>
            <person name="Bobe J."/>
            <person name="Guiguen Y."/>
            <person name="Dirks R."/>
        </authorList>
    </citation>
    <scope>NUCLEOTIDE SEQUENCE</scope>
    <source>
        <strain evidence="2">Tag_6206</strain>
        <tissue evidence="2">Liver</tissue>
    </source>
</reference>
<evidence type="ECO:0000313" key="2">
    <source>
        <dbReference type="EMBL" id="KAG5830700.1"/>
    </source>
</evidence>
<feature type="region of interest" description="Disordered" evidence="1">
    <location>
        <begin position="1150"/>
        <end position="1275"/>
    </location>
</feature>
<protein>
    <submittedName>
        <fullName evidence="2">Uncharacterized protein</fullName>
    </submittedName>
</protein>
<comment type="caution">
    <text evidence="2">The sequence shown here is derived from an EMBL/GenBank/DDBJ whole genome shotgun (WGS) entry which is preliminary data.</text>
</comment>
<accession>A0A9D3RI49</accession>
<feature type="compositionally biased region" description="Polar residues" evidence="1">
    <location>
        <begin position="413"/>
        <end position="436"/>
    </location>
</feature>
<dbReference type="EMBL" id="JAFIRN010000019">
    <property type="protein sequence ID" value="KAG5830700.1"/>
    <property type="molecule type" value="Genomic_DNA"/>
</dbReference>
<feature type="compositionally biased region" description="Basic and acidic residues" evidence="1">
    <location>
        <begin position="1430"/>
        <end position="1449"/>
    </location>
</feature>
<feature type="compositionally biased region" description="Basic and acidic residues" evidence="1">
    <location>
        <begin position="1368"/>
        <end position="1379"/>
    </location>
</feature>
<evidence type="ECO:0000256" key="1">
    <source>
        <dbReference type="SAM" id="MobiDB-lite"/>
    </source>
</evidence>